<proteinExistence type="predicted"/>
<keyword evidence="2" id="KW-1185">Reference proteome</keyword>
<gene>
    <name evidence="1" type="ORF">L3081_12120</name>
</gene>
<reference evidence="1" key="1">
    <citation type="submission" date="2022-01" db="EMBL/GenBank/DDBJ databases">
        <title>Colwellia maritima, isolated from seawater.</title>
        <authorList>
            <person name="Kristyanto S."/>
            <person name="Jung J."/>
            <person name="Jeon C.O."/>
        </authorList>
    </citation>
    <scope>NUCLEOTIDE SEQUENCE</scope>
    <source>
        <strain evidence="1">MSW7</strain>
    </source>
</reference>
<comment type="caution">
    <text evidence="1">The sequence shown here is derived from an EMBL/GenBank/DDBJ whole genome shotgun (WGS) entry which is preliminary data.</text>
</comment>
<evidence type="ECO:0000313" key="1">
    <source>
        <dbReference type="EMBL" id="MCI2284011.1"/>
    </source>
</evidence>
<organism evidence="1 2">
    <name type="scientific">Colwellia maritima</name>
    <dbReference type="NCBI Taxonomy" id="2912588"/>
    <lineage>
        <taxon>Bacteria</taxon>
        <taxon>Pseudomonadati</taxon>
        <taxon>Pseudomonadota</taxon>
        <taxon>Gammaproteobacteria</taxon>
        <taxon>Alteromonadales</taxon>
        <taxon>Colwelliaceae</taxon>
        <taxon>Colwellia</taxon>
    </lineage>
</organism>
<accession>A0ABS9X1E2</accession>
<name>A0ABS9X1E2_9GAMM</name>
<dbReference type="Proteomes" id="UP001139646">
    <property type="component" value="Unassembled WGS sequence"/>
</dbReference>
<dbReference type="RefSeq" id="WP_242286427.1">
    <property type="nucleotide sequence ID" value="NZ_JAKKSL010000002.1"/>
</dbReference>
<protein>
    <submittedName>
        <fullName evidence="1">Uncharacterized protein</fullName>
    </submittedName>
</protein>
<dbReference type="EMBL" id="JAKKSL010000002">
    <property type="protein sequence ID" value="MCI2284011.1"/>
    <property type="molecule type" value="Genomic_DNA"/>
</dbReference>
<evidence type="ECO:0000313" key="2">
    <source>
        <dbReference type="Proteomes" id="UP001139646"/>
    </source>
</evidence>
<sequence length="72" mass="8068">MYGLSVDEVGAEFKDKLEDFSPQNEAKLRQQLASLSAKINHFIQSEVTSTALDNQEVMTSITQYYAVIKISP</sequence>